<protein>
    <submittedName>
        <fullName evidence="2">Uncharacterized protein</fullName>
    </submittedName>
</protein>
<sequence length="650" mass="72181">MDPQNSTHWFSYSKYEGPGQTSIGNGCMISVVLDGAARHHFSGIRLIVVYKESEFLDNVKLTDCLQTNQFGVLQSGESDPTYRDLLNRRSASLHCSKSLLQAASTSSLNLPLCTVVFELVDTSNDLTYAVALNLRRNLTSTPSTDTTATPFRIAYDRVHPCTGAFSSEPSLLAFLECTHSFHGIRRPTHQYSCCMRMASGIPAYSVRVLPVSTERAPCPVLPAHVIRTIVADVVGVKGHGWRKSLLAYGLVCKAWVHVLDLFFGGLPARYDGDMADATKVARSLERRPERAVLMRSFSPWDYYMTEGEEEYKEMCVSLMTILRLGTGVRDVKLSLIHESVARELVQRLGELREVRTCVVYPTYDESRDARKGLSMRDIQTFIARWVNLRKLELHEWVNEGPADLETGDEDLTPPLECKIEHLILERGRLTGPQFLRFASPFSPPVLKRLDLEAVQGISNADFLAFLMQVAPTLTSLTVRECTFPRGKTIVEGKIGKGKEKKRETQELESGAREEAEEEEETETEEEHAIDTAMPHLTSLTQLTADGKSASALSISRKPLSPLSPPDSTPLAIIEKGLNRRLHSISIGNAYGMSLASVLGAVQGTQWGAVSVMWHGAQDYDEVEVGRVVGEVFGRRGVRLSCHNFDVAYVL</sequence>
<feature type="compositionally biased region" description="Acidic residues" evidence="1">
    <location>
        <begin position="514"/>
        <end position="527"/>
    </location>
</feature>
<feature type="compositionally biased region" description="Basic and acidic residues" evidence="1">
    <location>
        <begin position="495"/>
        <end position="513"/>
    </location>
</feature>
<evidence type="ECO:0000313" key="2">
    <source>
        <dbReference type="EMBL" id="RDB23679.1"/>
    </source>
</evidence>
<proteinExistence type="predicted"/>
<name>A0A369JN68_HYPMA</name>
<comment type="caution">
    <text evidence="2">The sequence shown here is derived from an EMBL/GenBank/DDBJ whole genome shotgun (WGS) entry which is preliminary data.</text>
</comment>
<reference evidence="2" key="1">
    <citation type="submission" date="2018-04" db="EMBL/GenBank/DDBJ databases">
        <title>Whole genome sequencing of Hypsizygus marmoreus.</title>
        <authorList>
            <person name="Choi I.-G."/>
            <person name="Min B."/>
            <person name="Kim J.-G."/>
            <person name="Kim S."/>
            <person name="Oh Y.-L."/>
            <person name="Kong W.-S."/>
            <person name="Park H."/>
            <person name="Jeong J."/>
            <person name="Song E.-S."/>
        </authorList>
    </citation>
    <scope>NUCLEOTIDE SEQUENCE [LARGE SCALE GENOMIC DNA]</scope>
    <source>
        <strain evidence="2">51987-8</strain>
    </source>
</reference>
<evidence type="ECO:0000313" key="3">
    <source>
        <dbReference type="Proteomes" id="UP000076154"/>
    </source>
</evidence>
<dbReference type="Proteomes" id="UP000076154">
    <property type="component" value="Unassembled WGS sequence"/>
</dbReference>
<gene>
    <name evidence="2" type="ORF">Hypma_009156</name>
</gene>
<dbReference type="OrthoDB" id="2994853at2759"/>
<dbReference type="EMBL" id="LUEZ02000046">
    <property type="protein sequence ID" value="RDB23679.1"/>
    <property type="molecule type" value="Genomic_DNA"/>
</dbReference>
<keyword evidence="3" id="KW-1185">Reference proteome</keyword>
<accession>A0A369JN68</accession>
<dbReference type="AlphaFoldDB" id="A0A369JN68"/>
<feature type="region of interest" description="Disordered" evidence="1">
    <location>
        <begin position="495"/>
        <end position="532"/>
    </location>
</feature>
<organism evidence="2 3">
    <name type="scientific">Hypsizygus marmoreus</name>
    <name type="common">White beech mushroom</name>
    <name type="synonym">Agaricus marmoreus</name>
    <dbReference type="NCBI Taxonomy" id="39966"/>
    <lineage>
        <taxon>Eukaryota</taxon>
        <taxon>Fungi</taxon>
        <taxon>Dikarya</taxon>
        <taxon>Basidiomycota</taxon>
        <taxon>Agaricomycotina</taxon>
        <taxon>Agaricomycetes</taxon>
        <taxon>Agaricomycetidae</taxon>
        <taxon>Agaricales</taxon>
        <taxon>Tricholomatineae</taxon>
        <taxon>Lyophyllaceae</taxon>
        <taxon>Hypsizygus</taxon>
    </lineage>
</organism>
<dbReference type="InParanoid" id="A0A369JN68"/>
<evidence type="ECO:0000256" key="1">
    <source>
        <dbReference type="SAM" id="MobiDB-lite"/>
    </source>
</evidence>